<sequence>MRSSSPSTPRLWTRNSSFPLSFDDTPLNRCRSSVGSLAHDELIHSLRDDVPMPSATRPSAPVRCEHDPFDGMTTTEEGASSLMEDAGPDHVTHRLEERGEQDVDRCTLQPTTGSTDGKVEDTSSKTSSVGSSHELQYVGLGTATSSPNDNSPRYIRRALIGRAPFAKPHLITCSDAAPFAGPHTAIQIPLGPDMGKWLHVAKDLRAAEINLADLAIYWLWSGLRRNEGKSLEAETTSAAMAPSSPHAVVRQQMMGPPDSWFPMTDSVEPPFLGPRTFICNTGKHLEGWVLHIPRFLTKQEIQTATRNLKRTCSLPNGWAARHDPDYTRGIKRTPEEESELAELLKQQDRAAEFLLDVIGLDFAAQDEPQDGVTPVWAKLVSIWHDPGTLAKLCSSSTPGMEESPGPVDVEDTTCPKRNATADRLPTVSDFLEGHTRPQMSTDGFAQLPRKYVLHSTASGSMVFEESFTNSSPIIDDAFLEQKLVIHSPLYERTMEARETACDMDKSDERPEINAAPMHDVKIVERTVCTSCGAVPNATPSSLHPAMKALIFFLNHATLCIFSYIFGFAATDLHEPLRRQIICPCDVVEYFDVDPERLPAILIAMVTYGPFVILPLAILLRVCRARCRLYLAYVLVVLAWMYMGAVENAGMWRDFLPHF</sequence>
<feature type="transmembrane region" description="Helical" evidence="2">
    <location>
        <begin position="548"/>
        <end position="569"/>
    </location>
</feature>
<keyword evidence="2" id="KW-0812">Transmembrane</keyword>
<feature type="transmembrane region" description="Helical" evidence="2">
    <location>
        <begin position="599"/>
        <end position="619"/>
    </location>
</feature>
<protein>
    <submittedName>
        <fullName evidence="3">Uncharacterized protein</fullName>
    </submittedName>
</protein>
<feature type="region of interest" description="Disordered" evidence="1">
    <location>
        <begin position="96"/>
        <end position="133"/>
    </location>
</feature>
<feature type="transmembrane region" description="Helical" evidence="2">
    <location>
        <begin position="626"/>
        <end position="644"/>
    </location>
</feature>
<accession>A0A6A5KH63</accession>
<proteinExistence type="predicted"/>
<gene>
    <name evidence="3" type="ORF">BDW02DRAFT_568396</name>
</gene>
<organism evidence="3 4">
    <name type="scientific">Decorospora gaudefroyi</name>
    <dbReference type="NCBI Taxonomy" id="184978"/>
    <lineage>
        <taxon>Eukaryota</taxon>
        <taxon>Fungi</taxon>
        <taxon>Dikarya</taxon>
        <taxon>Ascomycota</taxon>
        <taxon>Pezizomycotina</taxon>
        <taxon>Dothideomycetes</taxon>
        <taxon>Pleosporomycetidae</taxon>
        <taxon>Pleosporales</taxon>
        <taxon>Pleosporineae</taxon>
        <taxon>Pleosporaceae</taxon>
        <taxon>Decorospora</taxon>
    </lineage>
</organism>
<reference evidence="3" key="1">
    <citation type="submission" date="2020-01" db="EMBL/GenBank/DDBJ databases">
        <authorList>
            <consortium name="DOE Joint Genome Institute"/>
            <person name="Haridas S."/>
            <person name="Albert R."/>
            <person name="Binder M."/>
            <person name="Bloem J."/>
            <person name="Labutti K."/>
            <person name="Salamov A."/>
            <person name="Andreopoulos B."/>
            <person name="Baker S.E."/>
            <person name="Barry K."/>
            <person name="Bills G."/>
            <person name="Bluhm B.H."/>
            <person name="Cannon C."/>
            <person name="Castanera R."/>
            <person name="Culley D.E."/>
            <person name="Daum C."/>
            <person name="Ezra D."/>
            <person name="Gonzalez J.B."/>
            <person name="Henrissat B."/>
            <person name="Kuo A."/>
            <person name="Liang C."/>
            <person name="Lipzen A."/>
            <person name="Lutzoni F."/>
            <person name="Magnuson J."/>
            <person name="Mondo S."/>
            <person name="Nolan M."/>
            <person name="Ohm R."/>
            <person name="Pangilinan J."/>
            <person name="Park H.-J."/>
            <person name="Ramirez L."/>
            <person name="Alfaro M."/>
            <person name="Sun H."/>
            <person name="Tritt A."/>
            <person name="Yoshinaga Y."/>
            <person name="Zwiers L.-H."/>
            <person name="Turgeon B.G."/>
            <person name="Goodwin S.B."/>
            <person name="Spatafora J.W."/>
            <person name="Crous P.W."/>
            <person name="Grigoriev I.V."/>
        </authorList>
    </citation>
    <scope>NUCLEOTIDE SEQUENCE</scope>
    <source>
        <strain evidence="3">P77</strain>
    </source>
</reference>
<dbReference type="OrthoDB" id="3799389at2759"/>
<feature type="compositionally biased region" description="Polar residues" evidence="1">
    <location>
        <begin position="1"/>
        <end position="19"/>
    </location>
</feature>
<feature type="compositionally biased region" description="Basic and acidic residues" evidence="1">
    <location>
        <begin position="96"/>
        <end position="105"/>
    </location>
</feature>
<feature type="region of interest" description="Disordered" evidence="1">
    <location>
        <begin position="48"/>
        <end position="75"/>
    </location>
</feature>
<keyword evidence="2" id="KW-1133">Transmembrane helix</keyword>
<dbReference type="AlphaFoldDB" id="A0A6A5KH63"/>
<dbReference type="Proteomes" id="UP000800040">
    <property type="component" value="Unassembled WGS sequence"/>
</dbReference>
<evidence type="ECO:0000313" key="4">
    <source>
        <dbReference type="Proteomes" id="UP000800040"/>
    </source>
</evidence>
<keyword evidence="2" id="KW-0472">Membrane</keyword>
<evidence type="ECO:0000256" key="2">
    <source>
        <dbReference type="SAM" id="Phobius"/>
    </source>
</evidence>
<name>A0A6A5KH63_9PLEO</name>
<evidence type="ECO:0000313" key="3">
    <source>
        <dbReference type="EMBL" id="KAF1835111.1"/>
    </source>
</evidence>
<dbReference type="EMBL" id="ML975292">
    <property type="protein sequence ID" value="KAF1835111.1"/>
    <property type="molecule type" value="Genomic_DNA"/>
</dbReference>
<keyword evidence="4" id="KW-1185">Reference proteome</keyword>
<feature type="region of interest" description="Disordered" evidence="1">
    <location>
        <begin position="1"/>
        <end position="21"/>
    </location>
</feature>
<evidence type="ECO:0000256" key="1">
    <source>
        <dbReference type="SAM" id="MobiDB-lite"/>
    </source>
</evidence>